<proteinExistence type="predicted"/>
<dbReference type="AlphaFoldDB" id="A0A7S2LK64"/>
<organism evidence="1">
    <name type="scientific">Skeletonema marinoi</name>
    <dbReference type="NCBI Taxonomy" id="267567"/>
    <lineage>
        <taxon>Eukaryota</taxon>
        <taxon>Sar</taxon>
        <taxon>Stramenopiles</taxon>
        <taxon>Ochrophyta</taxon>
        <taxon>Bacillariophyta</taxon>
        <taxon>Coscinodiscophyceae</taxon>
        <taxon>Thalassiosirophycidae</taxon>
        <taxon>Thalassiosirales</taxon>
        <taxon>Skeletonemataceae</taxon>
        <taxon>Skeletonema</taxon>
        <taxon>Skeletonema marinoi-dohrnii complex</taxon>
    </lineage>
</organism>
<dbReference type="EMBL" id="JATAAI010000018">
    <property type="protein sequence ID" value="KAK1739489.1"/>
    <property type="molecule type" value="Genomic_DNA"/>
</dbReference>
<protein>
    <submittedName>
        <fullName evidence="1">Uncharacterized protein</fullName>
    </submittedName>
</protein>
<reference evidence="1" key="1">
    <citation type="submission" date="2021-01" db="EMBL/GenBank/DDBJ databases">
        <authorList>
            <person name="Corre E."/>
            <person name="Pelletier E."/>
            <person name="Niang G."/>
            <person name="Scheremetjew M."/>
            <person name="Finn R."/>
            <person name="Kale V."/>
            <person name="Holt S."/>
            <person name="Cochrane G."/>
            <person name="Meng A."/>
            <person name="Brown T."/>
            <person name="Cohen L."/>
        </authorList>
    </citation>
    <scope>NUCLEOTIDE SEQUENCE</scope>
    <source>
        <strain evidence="1">SM1012Den-03</strain>
    </source>
</reference>
<reference evidence="2" key="2">
    <citation type="submission" date="2023-06" db="EMBL/GenBank/DDBJ databases">
        <title>Survivors Of The Sea: Transcriptome response of Skeletonema marinoi to long-term dormancy.</title>
        <authorList>
            <person name="Pinder M.I.M."/>
            <person name="Kourtchenko O."/>
            <person name="Robertson E.K."/>
            <person name="Larsson T."/>
            <person name="Maumus F."/>
            <person name="Osuna-Cruz C.M."/>
            <person name="Vancaester E."/>
            <person name="Stenow R."/>
            <person name="Vandepoele K."/>
            <person name="Ploug H."/>
            <person name="Bruchert V."/>
            <person name="Godhe A."/>
            <person name="Topel M."/>
        </authorList>
    </citation>
    <scope>NUCLEOTIDE SEQUENCE</scope>
    <source>
        <strain evidence="2">R05AC</strain>
    </source>
</reference>
<keyword evidence="3" id="KW-1185">Reference proteome</keyword>
<dbReference type="Proteomes" id="UP001224775">
    <property type="component" value="Unassembled WGS sequence"/>
</dbReference>
<evidence type="ECO:0000313" key="3">
    <source>
        <dbReference type="Proteomes" id="UP001224775"/>
    </source>
</evidence>
<evidence type="ECO:0000313" key="2">
    <source>
        <dbReference type="EMBL" id="KAK1739489.1"/>
    </source>
</evidence>
<gene>
    <name evidence="2" type="ORF">QTG54_010032</name>
    <name evidence="1" type="ORF">SMAR0320_LOCUS13032</name>
</gene>
<accession>A0A7S2LK64</accession>
<name>A0A7S2LK64_9STRA</name>
<evidence type="ECO:0000313" key="1">
    <source>
        <dbReference type="EMBL" id="CAD9608843.1"/>
    </source>
</evidence>
<sequence length="135" mass="14446">MISTIISSSLRLAASSSAPSAALVGRQLSMTATQSASKLSSILEEYRAQNYAMELPRRFRQDIVKAACSSRQYNAHATVSADGIESVLQNIGAGNRMSRSEIDEILNEVGVCPVNDGNAQCVISASQMIELISKH</sequence>
<dbReference type="EMBL" id="HBGZ01018094">
    <property type="protein sequence ID" value="CAD9608843.1"/>
    <property type="molecule type" value="Transcribed_RNA"/>
</dbReference>